<protein>
    <submittedName>
        <fullName evidence="1">Uncharacterized protein</fullName>
    </submittedName>
</protein>
<dbReference type="AlphaFoldDB" id="A0A6L9Y7J4"/>
<reference evidence="1 2" key="1">
    <citation type="submission" date="2020-02" db="EMBL/GenBank/DDBJ databases">
        <title>Pelistega sp. NLN82 were isolated from wild rodents of the Hainan Island.</title>
        <authorList>
            <person name="Niu N."/>
            <person name="Zhou J."/>
        </authorList>
    </citation>
    <scope>NUCLEOTIDE SEQUENCE [LARGE SCALE GENOMIC DNA]</scope>
    <source>
        <strain evidence="1 2">NLN82</strain>
    </source>
</reference>
<sequence>MSYQPIKDILQTLINENYQGFIKALISLEKGINDEIILHQMYEQYMENDDFFLLNDQFDCIV</sequence>
<proteinExistence type="predicted"/>
<dbReference type="Proteomes" id="UP000477651">
    <property type="component" value="Unassembled WGS sequence"/>
</dbReference>
<accession>A0A6L9Y7J4</accession>
<dbReference type="EMBL" id="JAAGYR010000008">
    <property type="protein sequence ID" value="NEN75738.1"/>
    <property type="molecule type" value="Genomic_DNA"/>
</dbReference>
<comment type="caution">
    <text evidence="1">The sequence shown here is derived from an EMBL/GenBank/DDBJ whole genome shotgun (WGS) entry which is preliminary data.</text>
</comment>
<name>A0A6L9Y7J4_9BURK</name>
<organism evidence="1 2">
    <name type="scientific">Pelistega ratti</name>
    <dbReference type="NCBI Taxonomy" id="2652177"/>
    <lineage>
        <taxon>Bacteria</taxon>
        <taxon>Pseudomonadati</taxon>
        <taxon>Pseudomonadota</taxon>
        <taxon>Betaproteobacteria</taxon>
        <taxon>Burkholderiales</taxon>
        <taxon>Alcaligenaceae</taxon>
        <taxon>Pelistega</taxon>
    </lineage>
</organism>
<gene>
    <name evidence="1" type="ORF">F9B74_05275</name>
</gene>
<dbReference type="RefSeq" id="WP_163764337.1">
    <property type="nucleotide sequence ID" value="NZ_JAAGYR010000008.1"/>
</dbReference>
<evidence type="ECO:0000313" key="1">
    <source>
        <dbReference type="EMBL" id="NEN75738.1"/>
    </source>
</evidence>
<evidence type="ECO:0000313" key="2">
    <source>
        <dbReference type="Proteomes" id="UP000477651"/>
    </source>
</evidence>
<keyword evidence="2" id="KW-1185">Reference proteome</keyword>